<dbReference type="EMBL" id="LWQU01000169">
    <property type="protein sequence ID" value="OAN47137.1"/>
    <property type="molecule type" value="Genomic_DNA"/>
</dbReference>
<evidence type="ECO:0000256" key="7">
    <source>
        <dbReference type="ARBA" id="ARBA00023237"/>
    </source>
</evidence>
<dbReference type="Proteomes" id="UP000078543">
    <property type="component" value="Unassembled WGS sequence"/>
</dbReference>
<evidence type="ECO:0000256" key="4">
    <source>
        <dbReference type="ARBA" id="ARBA00022452"/>
    </source>
</evidence>
<dbReference type="GO" id="GO:0015562">
    <property type="term" value="F:efflux transmembrane transporter activity"/>
    <property type="evidence" value="ECO:0007669"/>
    <property type="project" value="InterPro"/>
</dbReference>
<dbReference type="STRING" id="1437059.A6A05_15835"/>
<dbReference type="InterPro" id="IPR051906">
    <property type="entry name" value="TolC-like"/>
</dbReference>
<dbReference type="InterPro" id="IPR010130">
    <property type="entry name" value="T1SS_OMP_TolC"/>
</dbReference>
<dbReference type="GO" id="GO:1990281">
    <property type="term" value="C:efflux pump complex"/>
    <property type="evidence" value="ECO:0007669"/>
    <property type="project" value="TreeGrafter"/>
</dbReference>
<keyword evidence="8" id="KW-0175">Coiled coil</keyword>
<comment type="caution">
    <text evidence="9">The sequence shown here is derived from an EMBL/GenBank/DDBJ whole genome shotgun (WGS) entry which is preliminary data.</text>
</comment>
<keyword evidence="5" id="KW-0812">Transmembrane</keyword>
<organism evidence="9 10">
    <name type="scientific">Magnetospirillum moscoviense</name>
    <dbReference type="NCBI Taxonomy" id="1437059"/>
    <lineage>
        <taxon>Bacteria</taxon>
        <taxon>Pseudomonadati</taxon>
        <taxon>Pseudomonadota</taxon>
        <taxon>Alphaproteobacteria</taxon>
        <taxon>Rhodospirillales</taxon>
        <taxon>Rhodospirillaceae</taxon>
        <taxon>Magnetospirillum</taxon>
    </lineage>
</organism>
<proteinExistence type="inferred from homology"/>
<evidence type="ECO:0000256" key="6">
    <source>
        <dbReference type="ARBA" id="ARBA00023136"/>
    </source>
</evidence>
<sequence length="443" mass="47577">MVLCLSFGIKGGGAETLEDVLAAAYATNPGLQASRAQLRSVDEGVRQARAGWFPTVNVTGNVGRGRYHSTTLAHTDTIRNPESYSVTLSQPLYTGGQTLAGIDQAENNVLASRAQLHASEQSVLLGAATAFLDIIRDEALVEQATNHVRVLQRQVEAVRARFAGREATQTDVGQAEARLAQAEAGLTQAEGALQDSRAIFTTVIGRPPEAPTVPSAARPVPGNLEEVRGTIERQNPNIMAAVFNVQAAKAGVVAAEGQLLPTVSLNGTNSRGLNESTAGGYSSTQEVKLTLSVPLYDGGANYSRVRGQKETLMQRSKEAEQARREAVQNGSRAWQALRSARAKVTSFTTQIRANETALRGVIEEQRVGSRTVLDVLNAEQELFTARQSLVTARHDEMVSAFQLYASMGRMTVRELGIATEVYDPTVHYEEVRGKMFGLGGSEE</sequence>
<comment type="subcellular location">
    <subcellularLocation>
        <location evidence="1">Cell outer membrane</location>
    </subcellularLocation>
</comment>
<evidence type="ECO:0000313" key="10">
    <source>
        <dbReference type="Proteomes" id="UP000078543"/>
    </source>
</evidence>
<dbReference type="SUPFAM" id="SSF56954">
    <property type="entry name" value="Outer membrane efflux proteins (OEP)"/>
    <property type="match status" value="1"/>
</dbReference>
<dbReference type="RefSeq" id="WP_068503543.1">
    <property type="nucleotide sequence ID" value="NZ_LWQU01000169.1"/>
</dbReference>
<dbReference type="AlphaFoldDB" id="A0A178MG68"/>
<protein>
    <recommendedName>
        <fullName evidence="11">Type I secretion protein TolC</fullName>
    </recommendedName>
</protein>
<gene>
    <name evidence="9" type="ORF">A6A05_15835</name>
</gene>
<keyword evidence="3" id="KW-0813">Transport</keyword>
<evidence type="ECO:0008006" key="11">
    <source>
        <dbReference type="Google" id="ProtNLM"/>
    </source>
</evidence>
<evidence type="ECO:0000256" key="2">
    <source>
        <dbReference type="ARBA" id="ARBA00007613"/>
    </source>
</evidence>
<dbReference type="Pfam" id="PF02321">
    <property type="entry name" value="OEP"/>
    <property type="match status" value="2"/>
</dbReference>
<feature type="coiled-coil region" evidence="8">
    <location>
        <begin position="302"/>
        <end position="329"/>
    </location>
</feature>
<evidence type="ECO:0000256" key="3">
    <source>
        <dbReference type="ARBA" id="ARBA00022448"/>
    </source>
</evidence>
<dbReference type="Gene3D" id="1.20.1600.10">
    <property type="entry name" value="Outer membrane efflux proteins (OEP)"/>
    <property type="match status" value="1"/>
</dbReference>
<reference evidence="9 10" key="1">
    <citation type="submission" date="2016-04" db="EMBL/GenBank/DDBJ databases">
        <title>Draft genome sequence of freshwater magnetotactic bacteria Magnetospirillum marisnigri SP-1 and Magnetospirillum moscoviense BB-1.</title>
        <authorList>
            <person name="Koziaeva V."/>
            <person name="Dziuba M.V."/>
            <person name="Ivanov T.M."/>
            <person name="Kuznetsov B."/>
            <person name="Grouzdev D.S."/>
        </authorList>
    </citation>
    <scope>NUCLEOTIDE SEQUENCE [LARGE SCALE GENOMIC DNA]</scope>
    <source>
        <strain evidence="9 10">BB-1</strain>
    </source>
</reference>
<evidence type="ECO:0000313" key="9">
    <source>
        <dbReference type="EMBL" id="OAN47137.1"/>
    </source>
</evidence>
<accession>A0A178MG68</accession>
<keyword evidence="10" id="KW-1185">Reference proteome</keyword>
<dbReference type="GO" id="GO:0009279">
    <property type="term" value="C:cell outer membrane"/>
    <property type="evidence" value="ECO:0007669"/>
    <property type="project" value="UniProtKB-SubCell"/>
</dbReference>
<dbReference type="PANTHER" id="PTHR30026">
    <property type="entry name" value="OUTER MEMBRANE PROTEIN TOLC"/>
    <property type="match status" value="1"/>
</dbReference>
<keyword evidence="6" id="KW-0472">Membrane</keyword>
<dbReference type="PANTHER" id="PTHR30026:SF22">
    <property type="entry name" value="OUTER MEMBRANE EFFLUX PROTEIN"/>
    <property type="match status" value="1"/>
</dbReference>
<keyword evidence="4" id="KW-1134">Transmembrane beta strand</keyword>
<keyword evidence="7" id="KW-0998">Cell outer membrane</keyword>
<dbReference type="OrthoDB" id="9789368at2"/>
<evidence type="ECO:0000256" key="5">
    <source>
        <dbReference type="ARBA" id="ARBA00022692"/>
    </source>
</evidence>
<evidence type="ECO:0000256" key="8">
    <source>
        <dbReference type="SAM" id="Coils"/>
    </source>
</evidence>
<comment type="similarity">
    <text evidence="2">Belongs to the outer membrane factor (OMF) (TC 1.B.17) family.</text>
</comment>
<dbReference type="InterPro" id="IPR003423">
    <property type="entry name" value="OMP_efflux"/>
</dbReference>
<dbReference type="GO" id="GO:0015288">
    <property type="term" value="F:porin activity"/>
    <property type="evidence" value="ECO:0007669"/>
    <property type="project" value="TreeGrafter"/>
</dbReference>
<dbReference type="NCBIfam" id="TIGR01844">
    <property type="entry name" value="type_I_sec_TolC"/>
    <property type="match status" value="1"/>
</dbReference>
<feature type="coiled-coil region" evidence="8">
    <location>
        <begin position="102"/>
        <end position="192"/>
    </location>
</feature>
<evidence type="ECO:0000256" key="1">
    <source>
        <dbReference type="ARBA" id="ARBA00004442"/>
    </source>
</evidence>
<name>A0A178MG68_9PROT</name>